<reference evidence="10" key="2">
    <citation type="submission" date="2018-10" db="UniProtKB">
        <authorList>
            <consortium name="EnsemblPlants"/>
        </authorList>
    </citation>
    <scope>IDENTIFICATION</scope>
</reference>
<evidence type="ECO:0000256" key="7">
    <source>
        <dbReference type="ARBA" id="ARBA00023242"/>
    </source>
</evidence>
<evidence type="ECO:0000256" key="6">
    <source>
        <dbReference type="ARBA" id="ARBA00023163"/>
    </source>
</evidence>
<organism evidence="10">
    <name type="scientific">Triticum aestivum</name>
    <name type="common">Wheat</name>
    <dbReference type="NCBI Taxonomy" id="4565"/>
    <lineage>
        <taxon>Eukaryota</taxon>
        <taxon>Viridiplantae</taxon>
        <taxon>Streptophyta</taxon>
        <taxon>Embryophyta</taxon>
        <taxon>Tracheophyta</taxon>
        <taxon>Spermatophyta</taxon>
        <taxon>Magnoliopsida</taxon>
        <taxon>Liliopsida</taxon>
        <taxon>Poales</taxon>
        <taxon>Poaceae</taxon>
        <taxon>BOP clade</taxon>
        <taxon>Pooideae</taxon>
        <taxon>Triticodae</taxon>
        <taxon>Triticeae</taxon>
        <taxon>Triticinae</taxon>
        <taxon>Triticum</taxon>
    </lineage>
</organism>
<evidence type="ECO:0000256" key="4">
    <source>
        <dbReference type="ARBA" id="ARBA00022833"/>
    </source>
</evidence>
<dbReference type="GeneID" id="543350"/>
<dbReference type="Gramene" id="TraesROB_scaffold_007696_01G000700.1">
    <property type="protein sequence ID" value="TraesROB_scaffold_007696_01G000700.1"/>
    <property type="gene ID" value="TraesROB_scaffold_007696_01G000700"/>
</dbReference>
<feature type="domain" description="C2H2-type" evidence="9">
    <location>
        <begin position="51"/>
        <end position="78"/>
    </location>
</feature>
<reference evidence="10" key="1">
    <citation type="submission" date="2018-08" db="EMBL/GenBank/DDBJ databases">
        <authorList>
            <person name="Rossello M."/>
        </authorList>
    </citation>
    <scope>NUCLEOTIDE SEQUENCE [LARGE SCALE GENOMIC DNA]</scope>
    <source>
        <strain evidence="10">cv. Chinese Spring</strain>
    </source>
</reference>
<accession>A0A3B5Z3M8</accession>
<sequence length="170" mass="18003">MESRGSARGGDRDHLDHHRQVLLLRPAAAWSYASAGGGMSWPAQRSPSSSYTCGYCKREFRSAQALGGHMNVHRRERARIRHYYCSAYPAAPAPAPAAVHRDWVPNLNFSPPRCPGGDYGGTSSATPPVYSFFSTAATAEAAKAALVVDLELGVGGGGGGLDLELRLGCS</sequence>
<dbReference type="AlphaFoldDB" id="A0A3B5Z3M8"/>
<gene>
    <name evidence="10" type="primary">LOC543350</name>
</gene>
<dbReference type="STRING" id="4565.A0A3B5Z3M8"/>
<dbReference type="OMA" id="HANYTGH"/>
<dbReference type="EnsemblPlants" id="TraesCS1B02G409500.1">
    <property type="protein sequence ID" value="TraesCS1B02G409500.1.cds1"/>
    <property type="gene ID" value="TraesCS1B02G409500"/>
</dbReference>
<dbReference type="PROSITE" id="PS50157">
    <property type="entry name" value="ZINC_FINGER_C2H2_2"/>
    <property type="match status" value="1"/>
</dbReference>
<dbReference type="PANTHER" id="PTHR45801">
    <property type="entry name" value="OS07G0101800 PROTEIN"/>
    <property type="match status" value="1"/>
</dbReference>
<keyword evidence="6" id="KW-0804">Transcription</keyword>
<dbReference type="GO" id="GO:0005634">
    <property type="term" value="C:nucleus"/>
    <property type="evidence" value="ECO:0007669"/>
    <property type="project" value="UniProtKB-SubCell"/>
</dbReference>
<evidence type="ECO:0000256" key="8">
    <source>
        <dbReference type="PROSITE-ProRule" id="PRU00042"/>
    </source>
</evidence>
<name>A0A3B5Z3M8_WHEAT</name>
<evidence type="ECO:0000313" key="11">
    <source>
        <dbReference type="Proteomes" id="UP000019116"/>
    </source>
</evidence>
<keyword evidence="11" id="KW-1185">Reference proteome</keyword>
<dbReference type="Gramene" id="TraesJAG1B03G00377840.1">
    <property type="protein sequence ID" value="TraesJAG1B03G00377840.1.CDS1"/>
    <property type="gene ID" value="TraesJAG1B03G00377840"/>
</dbReference>
<comment type="subcellular location">
    <subcellularLocation>
        <location evidence="1">Nucleus</location>
    </subcellularLocation>
</comment>
<keyword evidence="7" id="KW-0539">Nucleus</keyword>
<dbReference type="OrthoDB" id="1708403at2759"/>
<dbReference type="InterPro" id="IPR052426">
    <property type="entry name" value="Plant_dev_regulator"/>
</dbReference>
<keyword evidence="2" id="KW-0479">Metal-binding</keyword>
<dbReference type="Gramene" id="TraesLDM1B03G00378390.1">
    <property type="protein sequence ID" value="TraesLDM1B03G00378390.1.CDS1"/>
    <property type="gene ID" value="TraesLDM1B03G00378390"/>
</dbReference>
<dbReference type="Pfam" id="PF13912">
    <property type="entry name" value="zf-C2H2_6"/>
    <property type="match status" value="1"/>
</dbReference>
<dbReference type="InterPro" id="IPR036236">
    <property type="entry name" value="Znf_C2H2_sf"/>
</dbReference>
<keyword evidence="4" id="KW-0862">Zinc</keyword>
<dbReference type="SMR" id="A0A3B5Z3M8"/>
<evidence type="ECO:0000256" key="1">
    <source>
        <dbReference type="ARBA" id="ARBA00004123"/>
    </source>
</evidence>
<dbReference type="Gene3D" id="3.30.160.60">
    <property type="entry name" value="Classic Zinc Finger"/>
    <property type="match status" value="1"/>
</dbReference>
<dbReference type="SUPFAM" id="SSF57667">
    <property type="entry name" value="beta-beta-alpha zinc fingers"/>
    <property type="match status" value="1"/>
</dbReference>
<dbReference type="RefSeq" id="XP_044376027.1">
    <property type="nucleotide sequence ID" value="XM_044520092.1"/>
</dbReference>
<dbReference type="GO" id="GO:0008270">
    <property type="term" value="F:zinc ion binding"/>
    <property type="evidence" value="ECO:0007669"/>
    <property type="project" value="UniProtKB-KW"/>
</dbReference>
<evidence type="ECO:0000256" key="2">
    <source>
        <dbReference type="ARBA" id="ARBA00022723"/>
    </source>
</evidence>
<dbReference type="Gramene" id="TraesARI1B03G00382090.1">
    <property type="protein sequence ID" value="TraesARI1B03G00382090.1.CDS1"/>
    <property type="gene ID" value="TraesARI1B03G00382090"/>
</dbReference>
<keyword evidence="5" id="KW-0805">Transcription regulation</keyword>
<dbReference type="Gramene" id="TraesLAC1B03G00381740.1">
    <property type="protein sequence ID" value="TraesLAC1B03G00381740.1.CDS1"/>
    <property type="gene ID" value="TraesLAC1B03G00381740"/>
</dbReference>
<dbReference type="Gramene" id="TraesSTA1B03G00377070.1">
    <property type="protein sequence ID" value="TraesSTA1B03G00377070.1.CDS1"/>
    <property type="gene ID" value="TraesSTA1B03G00377070"/>
</dbReference>
<evidence type="ECO:0000259" key="9">
    <source>
        <dbReference type="PROSITE" id="PS50157"/>
    </source>
</evidence>
<dbReference type="Gramene" id="TraesWEE_scaffold_023676_01G000600.1">
    <property type="protein sequence ID" value="TraesWEE_scaffold_023676_01G000600.1"/>
    <property type="gene ID" value="TraesWEE_scaffold_023676_01G000600"/>
</dbReference>
<keyword evidence="3 8" id="KW-0863">Zinc-finger</keyword>
<evidence type="ECO:0000256" key="5">
    <source>
        <dbReference type="ARBA" id="ARBA00023015"/>
    </source>
</evidence>
<dbReference type="Gramene" id="TraesCS1B03G1102300.1">
    <property type="protein sequence ID" value="TraesCS1B03G1102300.1.CDS1"/>
    <property type="gene ID" value="TraesCS1B03G1102300"/>
</dbReference>
<dbReference type="Gramene" id="TraesNOR1B03G00382720.1">
    <property type="protein sequence ID" value="TraesNOR1B03G00382720.1.CDS1"/>
    <property type="gene ID" value="TraesNOR1B03G00382720"/>
</dbReference>
<evidence type="ECO:0000313" key="10">
    <source>
        <dbReference type="EnsemblPlants" id="TraesCS1B02G409500.1.cds1"/>
    </source>
</evidence>
<proteinExistence type="predicted"/>
<dbReference type="InterPro" id="IPR013087">
    <property type="entry name" value="Znf_C2H2_type"/>
</dbReference>
<dbReference type="Proteomes" id="UP000019116">
    <property type="component" value="Chromosome 1B"/>
</dbReference>
<dbReference type="PROSITE" id="PS00028">
    <property type="entry name" value="ZINC_FINGER_C2H2_1"/>
    <property type="match status" value="1"/>
</dbReference>
<protein>
    <recommendedName>
        <fullName evidence="9">C2H2-type domain-containing protein</fullName>
    </recommendedName>
</protein>
<dbReference type="PANTHER" id="PTHR45801:SF56">
    <property type="entry name" value="OS04G0168100 PROTEIN"/>
    <property type="match status" value="1"/>
</dbReference>
<evidence type="ECO:0000256" key="3">
    <source>
        <dbReference type="ARBA" id="ARBA00022771"/>
    </source>
</evidence>
<dbReference type="Gramene" id="TraesCS1B02G409500.1">
    <property type="protein sequence ID" value="TraesCS1B02G409500.1.cds1"/>
    <property type="gene ID" value="TraesCS1B02G409500"/>
</dbReference>